<dbReference type="AlphaFoldDB" id="A0A847RUY8"/>
<dbReference type="EMBL" id="JABAIM010000001">
    <property type="protein sequence ID" value="NLR73651.1"/>
    <property type="molecule type" value="Genomic_DNA"/>
</dbReference>
<evidence type="ECO:0000313" key="2">
    <source>
        <dbReference type="Proteomes" id="UP000587991"/>
    </source>
</evidence>
<comment type="caution">
    <text evidence="1">The sequence shown here is derived from an EMBL/GenBank/DDBJ whole genome shotgun (WGS) entry which is preliminary data.</text>
</comment>
<keyword evidence="2" id="KW-1185">Reference proteome</keyword>
<dbReference type="InterPro" id="IPR008318">
    <property type="entry name" value="UCP030820"/>
</dbReference>
<name>A0A847RUY8_9NEIS</name>
<gene>
    <name evidence="1" type="ORF">HF682_00555</name>
</gene>
<organism evidence="1 2">
    <name type="scientific">Leeia aquatica</name>
    <dbReference type="NCBI Taxonomy" id="2725557"/>
    <lineage>
        <taxon>Bacteria</taxon>
        <taxon>Pseudomonadati</taxon>
        <taxon>Pseudomonadota</taxon>
        <taxon>Betaproteobacteria</taxon>
        <taxon>Neisseriales</taxon>
        <taxon>Leeiaceae</taxon>
        <taxon>Leeia</taxon>
    </lineage>
</organism>
<dbReference type="PIRSF" id="PIRSF030820">
    <property type="entry name" value="UCP030820"/>
    <property type="match status" value="1"/>
</dbReference>
<protein>
    <submittedName>
        <fullName evidence="1">DUF934 domain-containing protein</fullName>
    </submittedName>
</protein>
<evidence type="ECO:0000313" key="1">
    <source>
        <dbReference type="EMBL" id="NLR73651.1"/>
    </source>
</evidence>
<accession>A0A847RUY8</accession>
<dbReference type="Pfam" id="PF06073">
    <property type="entry name" value="DUF934"/>
    <property type="match status" value="1"/>
</dbReference>
<dbReference type="Proteomes" id="UP000587991">
    <property type="component" value="Unassembled WGS sequence"/>
</dbReference>
<dbReference type="RefSeq" id="WP_168875318.1">
    <property type="nucleotide sequence ID" value="NZ_JABAIM010000001.1"/>
</dbReference>
<sequence length="163" mass="18364">MPKLIKQGQLVEDHWQLAAADETATGYDGPVLVPLSVWLSQREHWLAYAHPVGLLVDGDAEPDEFAADLPHFSLIAIHFPAFTDGRGYSLARLLRERHHYQGELRATGDILRDQLQYLSRCGFDSFQLREGEDPAKALAGLADFSEHYQSALDQPVPLFRRRA</sequence>
<proteinExistence type="predicted"/>
<reference evidence="1 2" key="1">
    <citation type="submission" date="2020-04" db="EMBL/GenBank/DDBJ databases">
        <title>Draft genome of Leeia sp. IMCC25680.</title>
        <authorList>
            <person name="Song J."/>
            <person name="Cho J.-C."/>
        </authorList>
    </citation>
    <scope>NUCLEOTIDE SEQUENCE [LARGE SCALE GENOMIC DNA]</scope>
    <source>
        <strain evidence="1 2">IMCC25680</strain>
    </source>
</reference>